<dbReference type="InterPro" id="IPR036691">
    <property type="entry name" value="Endo/exonu/phosph_ase_sf"/>
</dbReference>
<evidence type="ECO:0000313" key="3">
    <source>
        <dbReference type="Proteomes" id="UP001174136"/>
    </source>
</evidence>
<protein>
    <recommendedName>
        <fullName evidence="1">Endonuclease/exonuclease/phosphatase domain-containing protein</fullName>
    </recommendedName>
</protein>
<dbReference type="PANTHER" id="PTHR46670:SF3">
    <property type="entry name" value="ENDONUCLEASE_EXONUCLEASE_PHOSPHATASE DOMAIN-CONTAINING PROTEIN"/>
    <property type="match status" value="1"/>
</dbReference>
<reference evidence="2" key="1">
    <citation type="journal article" date="2023" name="Front. Mar. Sci.">
        <title>A new Merluccius polli reference genome to investigate the effects of global change in West African waters.</title>
        <authorList>
            <person name="Mateo J.L."/>
            <person name="Blanco-Fernandez C."/>
            <person name="Garcia-Vazquez E."/>
            <person name="Machado-Schiaffino G."/>
        </authorList>
    </citation>
    <scope>NUCLEOTIDE SEQUENCE</scope>
    <source>
        <strain evidence="2">C29</strain>
        <tissue evidence="2">Fin</tissue>
    </source>
</reference>
<organism evidence="2 3">
    <name type="scientific">Merluccius polli</name>
    <name type="common">Benguela hake</name>
    <name type="synonym">Merluccius cadenati</name>
    <dbReference type="NCBI Taxonomy" id="89951"/>
    <lineage>
        <taxon>Eukaryota</taxon>
        <taxon>Metazoa</taxon>
        <taxon>Chordata</taxon>
        <taxon>Craniata</taxon>
        <taxon>Vertebrata</taxon>
        <taxon>Euteleostomi</taxon>
        <taxon>Actinopterygii</taxon>
        <taxon>Neopterygii</taxon>
        <taxon>Teleostei</taxon>
        <taxon>Neoteleostei</taxon>
        <taxon>Acanthomorphata</taxon>
        <taxon>Zeiogadaria</taxon>
        <taxon>Gadariae</taxon>
        <taxon>Gadiformes</taxon>
        <taxon>Gadoidei</taxon>
        <taxon>Merlucciidae</taxon>
        <taxon>Merluccius</taxon>
    </lineage>
</organism>
<feature type="domain" description="Endonuclease/exonuclease/phosphatase" evidence="1">
    <location>
        <begin position="30"/>
        <end position="132"/>
    </location>
</feature>
<accession>A0AA47PAA2</accession>
<evidence type="ECO:0000313" key="2">
    <source>
        <dbReference type="EMBL" id="KAK0152032.1"/>
    </source>
</evidence>
<proteinExistence type="predicted"/>
<sequence>MSLKILPVRVNDSPSLEVLAVQLKGPVPTIIVSVYCPPKASSTFITELSSILADLCAITSNIILTGDFNIHVDNPNYIFSIDFISTLDSFDLTQYVTFPTHNKGHILDLICCSGVVPFNLSGTELPLSDHKFLTFYVNLPVSKFRIMSFRNIKNINITELNSLISMSISHPHHTSVTEPVDHYNSTLLTALDTLAPTKTRTVTFSRTAPWFTSELRQFKTHGRRLEHLAKKTGLTVHFQMYLDHSTSYKTALNAAKSAFYTNIIHRDGNNTRILFSTVNKQLKPKETATSALQCQQFLDFINYKVYSIHHHLTPCLSSHILIDSCLVPTSTTVKSLGVILDSTLSFTSHINNISRTAFFHLCYISRLRPSLTQHSTEILINALKLIHHLQTIQNTAARIITRTKSSAPPYLSNLLRPYIPPRSLRSSSAALLSTPSFSLTSLGARAFSCSALRLWNSLPLHICTLDSIDTFKSHLKTHLFKLSYSL</sequence>
<dbReference type="SUPFAM" id="SSF56219">
    <property type="entry name" value="DNase I-like"/>
    <property type="match status" value="1"/>
</dbReference>
<dbReference type="EMBL" id="JAOPHQ010001145">
    <property type="protein sequence ID" value="KAK0152032.1"/>
    <property type="molecule type" value="Genomic_DNA"/>
</dbReference>
<name>A0AA47PAA2_MERPO</name>
<comment type="caution">
    <text evidence="2">The sequence shown here is derived from an EMBL/GenBank/DDBJ whole genome shotgun (WGS) entry which is preliminary data.</text>
</comment>
<dbReference type="Gene3D" id="3.60.10.10">
    <property type="entry name" value="Endonuclease/exonuclease/phosphatase"/>
    <property type="match status" value="1"/>
</dbReference>
<gene>
    <name evidence="2" type="ORF">N1851_006603</name>
</gene>
<dbReference type="Proteomes" id="UP001174136">
    <property type="component" value="Unassembled WGS sequence"/>
</dbReference>
<evidence type="ECO:0000259" key="1">
    <source>
        <dbReference type="Pfam" id="PF14529"/>
    </source>
</evidence>
<keyword evidence="3" id="KW-1185">Reference proteome</keyword>
<dbReference type="Pfam" id="PF14529">
    <property type="entry name" value="Exo_endo_phos_2"/>
    <property type="match status" value="1"/>
</dbReference>
<dbReference type="PANTHER" id="PTHR46670">
    <property type="entry name" value="ENDO/EXONUCLEASE/PHOSPHATASE DOMAIN-CONTAINING PROTEIN"/>
    <property type="match status" value="1"/>
</dbReference>
<dbReference type="InterPro" id="IPR005135">
    <property type="entry name" value="Endo/exonuclease/phosphatase"/>
</dbReference>
<dbReference type="GO" id="GO:0003824">
    <property type="term" value="F:catalytic activity"/>
    <property type="evidence" value="ECO:0007669"/>
    <property type="project" value="InterPro"/>
</dbReference>
<dbReference type="AlphaFoldDB" id="A0AA47PAA2"/>